<gene>
    <name evidence="2" type="ORF">C5F48_08080</name>
</gene>
<dbReference type="Proteomes" id="UP000241010">
    <property type="component" value="Unassembled WGS sequence"/>
</dbReference>
<accession>A0A2T4JWY0</accession>
<reference evidence="2 3" key="1">
    <citation type="submission" date="2018-03" db="EMBL/GenBank/DDBJ databases">
        <title>Cereibacter changlensis.</title>
        <authorList>
            <person name="Meyer T.E."/>
            <person name="Miller S."/>
            <person name="Lodha T."/>
            <person name="Gandham S."/>
            <person name="Chintalapati S."/>
            <person name="Chintalapati V.R."/>
        </authorList>
    </citation>
    <scope>NUCLEOTIDE SEQUENCE [LARGE SCALE GENOMIC DNA]</scope>
    <source>
        <strain evidence="2 3">JA139</strain>
    </source>
</reference>
<feature type="compositionally biased region" description="Low complexity" evidence="1">
    <location>
        <begin position="129"/>
        <end position="141"/>
    </location>
</feature>
<feature type="compositionally biased region" description="Low complexity" evidence="1">
    <location>
        <begin position="156"/>
        <end position="167"/>
    </location>
</feature>
<dbReference type="RefSeq" id="WP_107663399.1">
    <property type="nucleotide sequence ID" value="NZ_PZKG01000026.1"/>
</dbReference>
<keyword evidence="3" id="KW-1185">Reference proteome</keyword>
<feature type="region of interest" description="Disordered" evidence="1">
    <location>
        <begin position="124"/>
        <end position="175"/>
    </location>
</feature>
<dbReference type="AlphaFoldDB" id="A0A2T4JWY0"/>
<organism evidence="2 3">
    <name type="scientific">Cereibacter changlensis JA139</name>
    <dbReference type="NCBI Taxonomy" id="1188249"/>
    <lineage>
        <taxon>Bacteria</taxon>
        <taxon>Pseudomonadati</taxon>
        <taxon>Pseudomonadota</taxon>
        <taxon>Alphaproteobacteria</taxon>
        <taxon>Rhodobacterales</taxon>
        <taxon>Paracoccaceae</taxon>
        <taxon>Cereibacter</taxon>
    </lineage>
</organism>
<dbReference type="EMBL" id="PZKG01000026">
    <property type="protein sequence ID" value="PTE22253.1"/>
    <property type="molecule type" value="Genomic_DNA"/>
</dbReference>
<evidence type="ECO:0000313" key="3">
    <source>
        <dbReference type="Proteomes" id="UP000241010"/>
    </source>
</evidence>
<name>A0A2T4JWY0_9RHOB</name>
<comment type="caution">
    <text evidence="2">The sequence shown here is derived from an EMBL/GenBank/DDBJ whole genome shotgun (WGS) entry which is preliminary data.</text>
</comment>
<protein>
    <submittedName>
        <fullName evidence="2">DUF4177 domain-containing protein</fullName>
    </submittedName>
</protein>
<proteinExistence type="predicted"/>
<dbReference type="OrthoDB" id="7658888at2"/>
<sequence length="175" mass="18229">MQRYEYKVVPAPLKGEKARGAKTLADRFALTLTQLMNELGRDGWEYQRSDTLPCEERVGFTGKSTSFQNMLVFRRALEAAATAPRVAEPVAAASAHVAAPVMAAPAAAPVAAPAADPVPAFFRRDEEPTPAALSATLTARPSDAEPPRTPAPAVEAPLGAAPSLGPARGNGVAAE</sequence>
<evidence type="ECO:0000313" key="2">
    <source>
        <dbReference type="EMBL" id="PTE22253.1"/>
    </source>
</evidence>
<evidence type="ECO:0000256" key="1">
    <source>
        <dbReference type="SAM" id="MobiDB-lite"/>
    </source>
</evidence>